<dbReference type="EMBL" id="FNUG01000001">
    <property type="protein sequence ID" value="SEE42450.1"/>
    <property type="molecule type" value="Genomic_DNA"/>
</dbReference>
<evidence type="ECO:0000256" key="3">
    <source>
        <dbReference type="SAM" id="SignalP"/>
    </source>
</evidence>
<keyword evidence="6" id="KW-1185">Reference proteome</keyword>
<dbReference type="STRING" id="390640.SAMN04488034_101497"/>
<dbReference type="GO" id="GO:0015979">
    <property type="term" value="P:photosynthesis"/>
    <property type="evidence" value="ECO:0007669"/>
    <property type="project" value="UniProtKB-KW"/>
</dbReference>
<dbReference type="Pfam" id="PF14870">
    <property type="entry name" value="PSII_BNR"/>
    <property type="match status" value="1"/>
</dbReference>
<proteinExistence type="predicted"/>
<gene>
    <name evidence="5" type="ORF">SAMN04488034_101497</name>
</gene>
<dbReference type="SUPFAM" id="SSF110296">
    <property type="entry name" value="Oligoxyloglucan reducing end-specific cellobiohydrolase"/>
    <property type="match status" value="1"/>
</dbReference>
<dbReference type="Proteomes" id="UP000199448">
    <property type="component" value="Unassembled WGS sequence"/>
</dbReference>
<keyword evidence="3" id="KW-0732">Signal</keyword>
<feature type="domain" description="Photosynthesis system II assembly factor Ycf48/Hcf136-like" evidence="4">
    <location>
        <begin position="91"/>
        <end position="204"/>
    </location>
</feature>
<evidence type="ECO:0000256" key="1">
    <source>
        <dbReference type="ARBA" id="ARBA00022531"/>
    </source>
</evidence>
<dbReference type="PANTHER" id="PTHR47199">
    <property type="entry name" value="PHOTOSYSTEM II STABILITY/ASSEMBLY FACTOR HCF136, CHLOROPLASTIC"/>
    <property type="match status" value="1"/>
</dbReference>
<name>A0A1H5IQN0_9FLAO</name>
<keyword evidence="1" id="KW-0602">Photosynthesis</keyword>
<feature type="signal peptide" evidence="3">
    <location>
        <begin position="1"/>
        <end position="24"/>
    </location>
</feature>
<dbReference type="InterPro" id="IPR015943">
    <property type="entry name" value="WD40/YVTN_repeat-like_dom_sf"/>
</dbReference>
<feature type="chain" id="PRO_5011547683" evidence="3">
    <location>
        <begin position="25"/>
        <end position="338"/>
    </location>
</feature>
<protein>
    <submittedName>
        <fullName evidence="5">Photosynthesis system II assembly factor YCF48</fullName>
    </submittedName>
</protein>
<evidence type="ECO:0000313" key="6">
    <source>
        <dbReference type="Proteomes" id="UP000199448"/>
    </source>
</evidence>
<reference evidence="5 6" key="1">
    <citation type="submission" date="2016-10" db="EMBL/GenBank/DDBJ databases">
        <authorList>
            <person name="de Groot N.N."/>
        </authorList>
    </citation>
    <scope>NUCLEOTIDE SEQUENCE [LARGE SCALE GENOMIC DNA]</scope>
    <source>
        <strain evidence="5 6">DSM 23553</strain>
    </source>
</reference>
<evidence type="ECO:0000256" key="2">
    <source>
        <dbReference type="ARBA" id="ARBA00023276"/>
    </source>
</evidence>
<dbReference type="PANTHER" id="PTHR47199:SF2">
    <property type="entry name" value="PHOTOSYSTEM II STABILITY_ASSEMBLY FACTOR HCF136, CHLOROPLASTIC"/>
    <property type="match status" value="1"/>
</dbReference>
<dbReference type="Gene3D" id="2.130.10.10">
    <property type="entry name" value="YVTN repeat-like/Quinoprotein amine dehydrogenase"/>
    <property type="match status" value="1"/>
</dbReference>
<evidence type="ECO:0000259" key="4">
    <source>
        <dbReference type="Pfam" id="PF14870"/>
    </source>
</evidence>
<evidence type="ECO:0000313" key="5">
    <source>
        <dbReference type="EMBL" id="SEE42450.1"/>
    </source>
</evidence>
<accession>A0A1H5IQN0</accession>
<dbReference type="InterPro" id="IPR028203">
    <property type="entry name" value="PSII_CF48-like_dom"/>
</dbReference>
<sequence>MNSYMHLNKLSLLFILFSFLTACSPEEEPVITGNNEYTVSFDFYVLETNFSKIDFHNKQSGYGIEETGAIWKTENGGKAWTELYNAGDALLHLQVISENTAFVLEKEGVNYTLIKTEDGGQTFEEILLPAGGEPSKVYFSQPELGFVIGQDVVLRTEDGGASWTKIPLKFNVYTDITENRDGEFLLTGLDGALYKSSDLGQNWEFVNIGTKSHLYHINLYNDLYFIEGQNLIKTDLSTSKEFEMPAYILGISVMDENSLVGVGHNFANSDFGHAAYFLSDDSGENWDIFLMKDFIRITSPDFIEPSTGFALFSDVVDGVQKLGIITVQKNEIPVEINI</sequence>
<organism evidence="5 6">
    <name type="scientific">Salinimicrobium catena</name>
    <dbReference type="NCBI Taxonomy" id="390640"/>
    <lineage>
        <taxon>Bacteria</taxon>
        <taxon>Pseudomonadati</taxon>
        <taxon>Bacteroidota</taxon>
        <taxon>Flavobacteriia</taxon>
        <taxon>Flavobacteriales</taxon>
        <taxon>Flavobacteriaceae</taxon>
        <taxon>Salinimicrobium</taxon>
    </lineage>
</organism>
<dbReference type="OrthoDB" id="9764804at2"/>
<dbReference type="RefSeq" id="WP_093111380.1">
    <property type="nucleotide sequence ID" value="NZ_FNGG01000001.1"/>
</dbReference>
<keyword evidence="2" id="KW-0604">Photosystem II</keyword>
<dbReference type="GO" id="GO:0009523">
    <property type="term" value="C:photosystem II"/>
    <property type="evidence" value="ECO:0007669"/>
    <property type="project" value="UniProtKB-KW"/>
</dbReference>
<dbReference type="AlphaFoldDB" id="A0A1H5IQN0"/>